<keyword evidence="8" id="KW-1185">Reference proteome</keyword>
<keyword evidence="5" id="KW-0698">rRNA processing</keyword>
<evidence type="ECO:0000313" key="8">
    <source>
        <dbReference type="Proteomes" id="UP000008837"/>
    </source>
</evidence>
<dbReference type="InterPro" id="IPR015943">
    <property type="entry name" value="WD40/YVTN_repeat-like_dom_sf"/>
</dbReference>
<dbReference type="OMA" id="AINDEMW"/>
<sequence length="530" mass="57145">MSTRQLRGLFPHEVIVAASSSSATTQRGGLYVLDPSSSASAHTPLMHFKGVAHAAPHGLSCTVSSTHACHDGGTSGCIAVIESDKAVLSLYSWQRDQPITRIVLPQKMSCVALSPRAIYLATGTADGRLYVWHVRSGALLCSFEAHYRGITAIQWTLDSAAIITASQDTRACVWSWPSIMQYTDLTHTGGPAPAPYATLSDHTLDISDMYVTAGAFPHETRLWTASLDGSVKSWDLASRRLVSTYVLDEPVRVLAVDPLERFFFVALHERVCRIDLYASENMSGSGSSAGSVLRFRGGRGASGVSERVSDAPHIELNTPISALALSLQSSHIVIGTHLGHVHVVDGMTLQTVRTLAAHASSMSQSAGVKTPVTSLFVVPRPVDLPSLLDLRAPSGAKRSQHSNDRDAASSAYMDPLPVPTVPTQFARTLSSPLDQPHVYVRVGDAHSSHVRNVHRLFTWARQNQAAQSATSLPLDPKAPERVAHVAADSSTETPALMQRIRTLEAQVHRAKALNDQMWQHLVQVEAHSAT</sequence>
<feature type="repeat" description="WD" evidence="4">
    <location>
        <begin position="143"/>
        <end position="175"/>
    </location>
</feature>
<dbReference type="RefSeq" id="XP_001732777.1">
    <property type="nucleotide sequence ID" value="XM_001732725.1"/>
</dbReference>
<protein>
    <recommendedName>
        <fullName evidence="5">Pre-rRNA-processing protein IPI3</fullName>
    </recommendedName>
</protein>
<dbReference type="FunCoup" id="A8PQZ6">
    <property type="interactions" value="277"/>
</dbReference>
<evidence type="ECO:0000256" key="2">
    <source>
        <dbReference type="ARBA" id="ARBA00022574"/>
    </source>
</evidence>
<accession>A8PQZ6</accession>
<comment type="caution">
    <text evidence="7">The sequence shown here is derived from an EMBL/GenBank/DDBJ whole genome shotgun (WGS) entry which is preliminary data.</text>
</comment>
<comment type="subcellular location">
    <subcellularLocation>
        <location evidence="5">Nucleus</location>
    </subcellularLocation>
</comment>
<feature type="repeat" description="WD" evidence="4">
    <location>
        <begin position="108"/>
        <end position="142"/>
    </location>
</feature>
<dbReference type="InterPro" id="IPR036322">
    <property type="entry name" value="WD40_repeat_dom_sf"/>
</dbReference>
<dbReference type="SUPFAM" id="SSF50978">
    <property type="entry name" value="WD40 repeat-like"/>
    <property type="match status" value="1"/>
</dbReference>
<evidence type="ECO:0000256" key="5">
    <source>
        <dbReference type="RuleBase" id="RU369067"/>
    </source>
</evidence>
<evidence type="ECO:0000256" key="4">
    <source>
        <dbReference type="PROSITE-ProRule" id="PRU00221"/>
    </source>
</evidence>
<dbReference type="Proteomes" id="UP000008837">
    <property type="component" value="Unassembled WGS sequence"/>
</dbReference>
<comment type="subunit">
    <text evidence="5">Component of the RIX1 complex, composed of IPI1, RIX1/IPI2 and IPI3 in a 1:2:2 stoichiometry. The complex interacts (via RIX1) with MDN1 (via its hexameric AAA ATPase ring) and the pre-60S ribosome particles.</text>
</comment>
<dbReference type="PANTHER" id="PTHR18763:SF0">
    <property type="entry name" value="WD REPEAT-CONTAINING PROTEIN 18"/>
    <property type="match status" value="1"/>
</dbReference>
<dbReference type="GO" id="GO:0006261">
    <property type="term" value="P:DNA-templated DNA replication"/>
    <property type="evidence" value="ECO:0007669"/>
    <property type="project" value="TreeGrafter"/>
</dbReference>
<dbReference type="InterPro" id="IPR001680">
    <property type="entry name" value="WD40_rpt"/>
</dbReference>
<keyword evidence="2 4" id="KW-0853">WD repeat</keyword>
<evidence type="ECO:0000256" key="3">
    <source>
        <dbReference type="ARBA" id="ARBA00022737"/>
    </source>
</evidence>
<dbReference type="EMBL" id="AAYY01000001">
    <property type="protein sequence ID" value="EDP45563.1"/>
    <property type="molecule type" value="Genomic_DNA"/>
</dbReference>
<dbReference type="KEGG" id="mgl:MGL_0552"/>
<name>A8PQZ6_MALGO</name>
<dbReference type="GeneID" id="5857083"/>
<dbReference type="VEuPathDB" id="FungiDB:MGL_0552"/>
<dbReference type="Gene3D" id="2.130.10.10">
    <property type="entry name" value="YVTN repeat-like/Quinoprotein amine dehydrogenase"/>
    <property type="match status" value="2"/>
</dbReference>
<dbReference type="STRING" id="425265.A8PQZ6"/>
<dbReference type="InParanoid" id="A8PQZ6"/>
<feature type="repeat" description="WD" evidence="4">
    <location>
        <begin position="217"/>
        <end position="244"/>
    </location>
</feature>
<reference evidence="7 8" key="1">
    <citation type="journal article" date="2007" name="Proc. Natl. Acad. Sci. U.S.A.">
        <title>Dandruff-associated Malassezia genomes reveal convergent and divergent virulence traits shared with plant and human fungal pathogens.</title>
        <authorList>
            <person name="Xu J."/>
            <person name="Saunders C.W."/>
            <person name="Hu P."/>
            <person name="Grant R.A."/>
            <person name="Boekhout T."/>
            <person name="Kuramae E.E."/>
            <person name="Kronstad J.W."/>
            <person name="Deangelis Y.M."/>
            <person name="Reeder N.L."/>
            <person name="Johnstone K.R."/>
            <person name="Leland M."/>
            <person name="Fieno A.M."/>
            <person name="Begley W.M."/>
            <person name="Sun Y."/>
            <person name="Lacey M.P."/>
            <person name="Chaudhary T."/>
            <person name="Keough T."/>
            <person name="Chu L."/>
            <person name="Sears R."/>
            <person name="Yuan B."/>
            <person name="Dawson T.L.Jr."/>
        </authorList>
    </citation>
    <scope>NUCLEOTIDE SEQUENCE [LARGE SCALE GENOMIC DNA]</scope>
    <source>
        <strain evidence="8">ATCC MYA-4612 / CBS 7966</strain>
    </source>
</reference>
<dbReference type="GO" id="GO:0120330">
    <property type="term" value="C:rixosome complex"/>
    <property type="evidence" value="ECO:0007669"/>
    <property type="project" value="UniProtKB-UniRule"/>
</dbReference>
<evidence type="ECO:0000256" key="6">
    <source>
        <dbReference type="SAM" id="MobiDB-lite"/>
    </source>
</evidence>
<comment type="similarity">
    <text evidence="1 5">Belongs to the WD repeat IPI3/WDR18 family.</text>
</comment>
<organism evidence="7 8">
    <name type="scientific">Malassezia globosa (strain ATCC MYA-4612 / CBS 7966)</name>
    <name type="common">Dandruff-associated fungus</name>
    <dbReference type="NCBI Taxonomy" id="425265"/>
    <lineage>
        <taxon>Eukaryota</taxon>
        <taxon>Fungi</taxon>
        <taxon>Dikarya</taxon>
        <taxon>Basidiomycota</taxon>
        <taxon>Ustilaginomycotina</taxon>
        <taxon>Malasseziomycetes</taxon>
        <taxon>Malasseziales</taxon>
        <taxon>Malasseziaceae</taxon>
        <taxon>Malassezia</taxon>
    </lineage>
</organism>
<dbReference type="PROSITE" id="PS50082">
    <property type="entry name" value="WD_REPEATS_2"/>
    <property type="match status" value="3"/>
</dbReference>
<gene>
    <name evidence="7" type="ORF">MGL_0552</name>
</gene>
<proteinExistence type="inferred from homology"/>
<keyword evidence="5" id="KW-0539">Nucleus</keyword>
<dbReference type="GO" id="GO:0006364">
    <property type="term" value="P:rRNA processing"/>
    <property type="evidence" value="ECO:0007669"/>
    <property type="project" value="UniProtKB-UniRule"/>
</dbReference>
<dbReference type="GO" id="GO:0005656">
    <property type="term" value="C:nuclear pre-replicative complex"/>
    <property type="evidence" value="ECO:0007669"/>
    <property type="project" value="TreeGrafter"/>
</dbReference>
<evidence type="ECO:0000256" key="1">
    <source>
        <dbReference type="ARBA" id="ARBA00010143"/>
    </source>
</evidence>
<feature type="region of interest" description="Disordered" evidence="6">
    <location>
        <begin position="393"/>
        <end position="415"/>
    </location>
</feature>
<evidence type="ECO:0000313" key="7">
    <source>
        <dbReference type="EMBL" id="EDP45563.1"/>
    </source>
</evidence>
<comment type="function">
    <text evidence="5">Component of the RIX1 complex required for processing of ITS2 sequences from 35S pre-rRNA.</text>
</comment>
<dbReference type="PANTHER" id="PTHR18763">
    <property type="entry name" value="WD-REPEAT PROTEIN 18"/>
    <property type="match status" value="1"/>
</dbReference>
<dbReference type="SMART" id="SM00320">
    <property type="entry name" value="WD40"/>
    <property type="match status" value="4"/>
</dbReference>
<dbReference type="AlphaFoldDB" id="A8PQZ6"/>
<dbReference type="InterPro" id="IPR045227">
    <property type="entry name" value="WDR18/Ipi3/RID3"/>
</dbReference>
<dbReference type="Pfam" id="PF00400">
    <property type="entry name" value="WD40"/>
    <property type="match status" value="2"/>
</dbReference>
<dbReference type="OrthoDB" id="756370at2759"/>
<keyword evidence="3" id="KW-0677">Repeat</keyword>